<gene>
    <name evidence="1" type="ORF">P3G67_35460</name>
</gene>
<organism evidence="1 2">
    <name type="scientific">Streptomyces silvisoli</name>
    <dbReference type="NCBI Taxonomy" id="3034235"/>
    <lineage>
        <taxon>Bacteria</taxon>
        <taxon>Bacillati</taxon>
        <taxon>Actinomycetota</taxon>
        <taxon>Actinomycetes</taxon>
        <taxon>Kitasatosporales</taxon>
        <taxon>Streptomycetaceae</taxon>
        <taxon>Streptomyces</taxon>
    </lineage>
</organism>
<name>A0ABT5ZX46_9ACTN</name>
<evidence type="ECO:0000313" key="1">
    <source>
        <dbReference type="EMBL" id="MDF3294397.1"/>
    </source>
</evidence>
<accession>A0ABT5ZX46</accession>
<dbReference type="RefSeq" id="WP_276097193.1">
    <property type="nucleotide sequence ID" value="NZ_JARJBC010000049.1"/>
</dbReference>
<reference evidence="1 2" key="1">
    <citation type="submission" date="2023-03" db="EMBL/GenBank/DDBJ databases">
        <title>Draft genome sequence of Streptomyces sp. RB6PN23 isolated from peat swamp forest in Thailand.</title>
        <authorList>
            <person name="Klaysubun C."/>
            <person name="Duangmal K."/>
        </authorList>
    </citation>
    <scope>NUCLEOTIDE SEQUENCE [LARGE SCALE GENOMIC DNA]</scope>
    <source>
        <strain evidence="1 2">RB6PN23</strain>
    </source>
</reference>
<protein>
    <submittedName>
        <fullName evidence="1">Uncharacterized protein</fullName>
    </submittedName>
</protein>
<dbReference type="Proteomes" id="UP001216579">
    <property type="component" value="Unassembled WGS sequence"/>
</dbReference>
<proteinExistence type="predicted"/>
<comment type="caution">
    <text evidence="1">The sequence shown here is derived from an EMBL/GenBank/DDBJ whole genome shotgun (WGS) entry which is preliminary data.</text>
</comment>
<keyword evidence="2" id="KW-1185">Reference proteome</keyword>
<dbReference type="EMBL" id="JARJBC010000049">
    <property type="protein sequence ID" value="MDF3294397.1"/>
    <property type="molecule type" value="Genomic_DNA"/>
</dbReference>
<sequence length="58" mass="6650">MSDVDLSGFLEQLSPENRRWVEAQSREMQLKLTEQYATTLRTDGPVDADSIVEQHRGD</sequence>
<evidence type="ECO:0000313" key="2">
    <source>
        <dbReference type="Proteomes" id="UP001216579"/>
    </source>
</evidence>